<evidence type="ECO:0000259" key="1">
    <source>
        <dbReference type="Pfam" id="PF01243"/>
    </source>
</evidence>
<gene>
    <name evidence="2" type="ordered locus">BATR1942_20825</name>
</gene>
<dbReference type="Pfam" id="PF01243">
    <property type="entry name" value="PNPOx_N"/>
    <property type="match status" value="1"/>
</dbReference>
<dbReference type="PANTHER" id="PTHR34818:SF1">
    <property type="entry name" value="PROTEIN BLI-3"/>
    <property type="match status" value="1"/>
</dbReference>
<reference evidence="2 3" key="1">
    <citation type="journal article" date="2011" name="Front. Microbiol.">
        <title>Genomic signatures of strain selection and enhancement in Bacillus atrophaeus var. globigii, a historical biowarfare simulant.</title>
        <authorList>
            <person name="Gibbons H.S."/>
            <person name="Broomall S.M."/>
            <person name="McNew L.A."/>
            <person name="Daligault H."/>
            <person name="Chapman C."/>
            <person name="Bruce D."/>
            <person name="Karavis M."/>
            <person name="Krepps M."/>
            <person name="McGregor P.A."/>
            <person name="Hong C."/>
            <person name="Park K.H."/>
            <person name="Akmal A."/>
            <person name="Feldman A."/>
            <person name="Lin J.S."/>
            <person name="Chang W.E."/>
            <person name="Higgs B.W."/>
            <person name="Demirev P."/>
            <person name="Lindquist J."/>
            <person name="Liem A."/>
            <person name="Fochler E."/>
            <person name="Read T.D."/>
            <person name="Tapia R."/>
            <person name="Johnson S."/>
            <person name="Bishop-Lilly K.A."/>
            <person name="Detter C."/>
            <person name="Han C."/>
            <person name="Sozhamannan S."/>
            <person name="Rosenzweig C.N."/>
            <person name="Skowronski E.W."/>
        </authorList>
    </citation>
    <scope>NUCLEOTIDE SEQUENCE [LARGE SCALE GENOMIC DNA]</scope>
    <source>
        <strain evidence="2 3">1942</strain>
    </source>
</reference>
<sequence length="142" mass="16091">MNQQEIKQKVLDVLDNHKVGSLATVEQGKPHSRYMTFFHDGLTIYTPTSKETHKTEEIENNPNVHVLLGYDCEGFGDAYVEVSGKAKLNNSTELKDKLWNSKLERWFDGKDDPNLVILEIEPADIRLMNAGEKTSVSLNLSE</sequence>
<evidence type="ECO:0000313" key="3">
    <source>
        <dbReference type="Proteomes" id="UP000006867"/>
    </source>
</evidence>
<dbReference type="SUPFAM" id="SSF50475">
    <property type="entry name" value="FMN-binding split barrel"/>
    <property type="match status" value="1"/>
</dbReference>
<dbReference type="InterPro" id="IPR012349">
    <property type="entry name" value="Split_barrel_FMN-bd"/>
</dbReference>
<dbReference type="Gene3D" id="2.30.110.10">
    <property type="entry name" value="Electron Transport, Fmn-binding Protein, Chain A"/>
    <property type="match status" value="1"/>
</dbReference>
<dbReference type="RefSeq" id="WP_004430373.1">
    <property type="nucleotide sequence ID" value="NC_014639.1"/>
</dbReference>
<dbReference type="PANTHER" id="PTHR34818">
    <property type="entry name" value="PROTEIN BLI-3"/>
    <property type="match status" value="1"/>
</dbReference>
<dbReference type="EMBL" id="CP002207">
    <property type="protein sequence ID" value="ADP35080.1"/>
    <property type="molecule type" value="Genomic_DNA"/>
</dbReference>
<keyword evidence="3" id="KW-1185">Reference proteome</keyword>
<dbReference type="InterPro" id="IPR052917">
    <property type="entry name" value="Stress-Dev_Protein"/>
</dbReference>
<dbReference type="GeneID" id="92915611"/>
<feature type="domain" description="Pyridoxamine 5'-phosphate oxidase N-terminal" evidence="1">
    <location>
        <begin position="6"/>
        <end position="128"/>
    </location>
</feature>
<name>A0ABM5M4J8_BACA1</name>
<protein>
    <submittedName>
        <fullName evidence="2">General stress protein</fullName>
    </submittedName>
</protein>
<organism evidence="2 3">
    <name type="scientific">Bacillus atrophaeus (strain 1942)</name>
    <dbReference type="NCBI Taxonomy" id="720555"/>
    <lineage>
        <taxon>Bacteria</taxon>
        <taxon>Bacillati</taxon>
        <taxon>Bacillota</taxon>
        <taxon>Bacilli</taxon>
        <taxon>Bacillales</taxon>
        <taxon>Bacillaceae</taxon>
        <taxon>Bacillus</taxon>
    </lineage>
</organism>
<accession>A0ABM5M4J8</accession>
<dbReference type="Proteomes" id="UP000006867">
    <property type="component" value="Chromosome"/>
</dbReference>
<proteinExistence type="predicted"/>
<evidence type="ECO:0000313" key="2">
    <source>
        <dbReference type="EMBL" id="ADP35080.1"/>
    </source>
</evidence>
<dbReference type="InterPro" id="IPR011576">
    <property type="entry name" value="Pyridox_Oxase_N"/>
</dbReference>